<reference evidence="3 4" key="1">
    <citation type="submission" date="2016-04" db="EMBL/GenBank/DDBJ databases">
        <title>A degradative enzymes factory behind the ericoid mycorrhizal symbiosis.</title>
        <authorList>
            <consortium name="DOE Joint Genome Institute"/>
            <person name="Martino E."/>
            <person name="Morin E."/>
            <person name="Grelet G."/>
            <person name="Kuo A."/>
            <person name="Kohler A."/>
            <person name="Daghino S."/>
            <person name="Barry K."/>
            <person name="Choi C."/>
            <person name="Cichocki N."/>
            <person name="Clum A."/>
            <person name="Copeland A."/>
            <person name="Hainaut M."/>
            <person name="Haridas S."/>
            <person name="Labutti K."/>
            <person name="Lindquist E."/>
            <person name="Lipzen A."/>
            <person name="Khouja H.-R."/>
            <person name="Murat C."/>
            <person name="Ohm R."/>
            <person name="Olson A."/>
            <person name="Spatafora J."/>
            <person name="Veneault-Fourrey C."/>
            <person name="Henrissat B."/>
            <person name="Grigoriev I."/>
            <person name="Martin F."/>
            <person name="Perotto S."/>
        </authorList>
    </citation>
    <scope>NUCLEOTIDE SEQUENCE [LARGE SCALE GENOMIC DNA]</scope>
    <source>
        <strain evidence="3 4">E</strain>
    </source>
</reference>
<dbReference type="InParanoid" id="A0A2J6TLR1"/>
<keyword evidence="1" id="KW-0175">Coiled coil</keyword>
<dbReference type="InterPro" id="IPR027417">
    <property type="entry name" value="P-loop_NTPase"/>
</dbReference>
<dbReference type="GeneID" id="36593755"/>
<dbReference type="AlphaFoldDB" id="A0A2J6TLR1"/>
<keyword evidence="4" id="KW-1185">Reference proteome</keyword>
<dbReference type="Gene3D" id="3.40.50.300">
    <property type="entry name" value="P-loop containing nucleotide triphosphate hydrolases"/>
    <property type="match status" value="1"/>
</dbReference>
<feature type="domain" description="G" evidence="2">
    <location>
        <begin position="1"/>
        <end position="57"/>
    </location>
</feature>
<dbReference type="EMBL" id="KZ613777">
    <property type="protein sequence ID" value="PMD63954.1"/>
    <property type="molecule type" value="Genomic_DNA"/>
</dbReference>
<dbReference type="SUPFAM" id="SSF52540">
    <property type="entry name" value="P-loop containing nucleoside triphosphate hydrolases"/>
    <property type="match status" value="1"/>
</dbReference>
<dbReference type="Proteomes" id="UP000235371">
    <property type="component" value="Unassembled WGS sequence"/>
</dbReference>
<dbReference type="Pfam" id="PF01926">
    <property type="entry name" value="MMR_HSR1"/>
    <property type="match status" value="1"/>
</dbReference>
<proteinExistence type="predicted"/>
<sequence>MGVTGAGKSYLIRQVTGQDVVVGDGIAASTQNVFGVRVKYRGVKLTMIDSPGFDNTYRTDTEVLSDISTYLSRTYSQGFKLSGIIYLHPISQARMDDSSLRSLRMLRELVGDYALGNVVLATSHWSRVSSEEGIRRETELKNTFWKDLISRGAIMTRYSGDQRSGNALIDLLIDKRRIVLHIQRELVDEGKKLIETTAGHVLNEEIIKLQKKHEEELKKLKEEMDAAMRNRDKNAQEELAELKKELERQIDLTKRERENVKE</sequence>
<organism evidence="3 4">
    <name type="scientific">Hyaloscypha bicolor E</name>
    <dbReference type="NCBI Taxonomy" id="1095630"/>
    <lineage>
        <taxon>Eukaryota</taxon>
        <taxon>Fungi</taxon>
        <taxon>Dikarya</taxon>
        <taxon>Ascomycota</taxon>
        <taxon>Pezizomycotina</taxon>
        <taxon>Leotiomycetes</taxon>
        <taxon>Helotiales</taxon>
        <taxon>Hyaloscyphaceae</taxon>
        <taxon>Hyaloscypha</taxon>
        <taxon>Hyaloscypha bicolor</taxon>
    </lineage>
</organism>
<gene>
    <name evidence="3" type="ORF">K444DRAFT_651063</name>
</gene>
<evidence type="ECO:0000256" key="1">
    <source>
        <dbReference type="SAM" id="Coils"/>
    </source>
</evidence>
<dbReference type="InterPro" id="IPR006073">
    <property type="entry name" value="GTP-bd"/>
</dbReference>
<dbReference type="GO" id="GO:0005525">
    <property type="term" value="F:GTP binding"/>
    <property type="evidence" value="ECO:0007669"/>
    <property type="project" value="InterPro"/>
</dbReference>
<protein>
    <recommendedName>
        <fullName evidence="2">G domain-containing protein</fullName>
    </recommendedName>
</protein>
<feature type="coiled-coil region" evidence="1">
    <location>
        <begin position="203"/>
        <end position="259"/>
    </location>
</feature>
<evidence type="ECO:0000259" key="2">
    <source>
        <dbReference type="Pfam" id="PF01926"/>
    </source>
</evidence>
<dbReference type="RefSeq" id="XP_024740858.1">
    <property type="nucleotide sequence ID" value="XM_024885678.1"/>
</dbReference>
<evidence type="ECO:0000313" key="4">
    <source>
        <dbReference type="Proteomes" id="UP000235371"/>
    </source>
</evidence>
<accession>A0A2J6TLR1</accession>
<name>A0A2J6TLR1_9HELO</name>
<dbReference type="OrthoDB" id="8954335at2759"/>
<dbReference type="STRING" id="1095630.A0A2J6TLR1"/>
<evidence type="ECO:0000313" key="3">
    <source>
        <dbReference type="EMBL" id="PMD63954.1"/>
    </source>
</evidence>